<comment type="caution">
    <text evidence="6">The sequence shown here is derived from an EMBL/GenBank/DDBJ whole genome shotgun (WGS) entry which is preliminary data.</text>
</comment>
<accession>A0A3S1A428</accession>
<dbReference type="InterPro" id="IPR009050">
    <property type="entry name" value="Globin-like_sf"/>
</dbReference>
<dbReference type="SUPFAM" id="SSF46458">
    <property type="entry name" value="Globin-like"/>
    <property type="match status" value="1"/>
</dbReference>
<organism evidence="6 7">
    <name type="scientific">Dulcicalothrix desertica PCC 7102</name>
    <dbReference type="NCBI Taxonomy" id="232991"/>
    <lineage>
        <taxon>Bacteria</taxon>
        <taxon>Bacillati</taxon>
        <taxon>Cyanobacteriota</taxon>
        <taxon>Cyanophyceae</taxon>
        <taxon>Nostocales</taxon>
        <taxon>Calotrichaceae</taxon>
        <taxon>Dulcicalothrix</taxon>
    </lineage>
</organism>
<dbReference type="GO" id="GO:0031676">
    <property type="term" value="C:plasma membrane-derived thylakoid membrane"/>
    <property type="evidence" value="ECO:0007669"/>
    <property type="project" value="UniProtKB-SubCell"/>
</dbReference>
<name>A0A3S1A428_9CYAN</name>
<reference evidence="6" key="2">
    <citation type="journal article" date="2019" name="Genome Biol. Evol.">
        <title>Day and night: Metabolic profiles and evolutionary relationships of six axenic non-marine cyanobacteria.</title>
        <authorList>
            <person name="Will S.E."/>
            <person name="Henke P."/>
            <person name="Boedeker C."/>
            <person name="Huang S."/>
            <person name="Brinkmann H."/>
            <person name="Rohde M."/>
            <person name="Jarek M."/>
            <person name="Friedl T."/>
            <person name="Seufert S."/>
            <person name="Schumacher M."/>
            <person name="Overmann J."/>
            <person name="Neumann-Schaal M."/>
            <person name="Petersen J."/>
        </authorList>
    </citation>
    <scope>NUCLEOTIDE SEQUENCE [LARGE SCALE GENOMIC DNA]</scope>
    <source>
        <strain evidence="6">PCC 7102</strain>
    </source>
</reference>
<dbReference type="Proteomes" id="UP000271624">
    <property type="component" value="Unassembled WGS sequence"/>
</dbReference>
<sequence length="249" mass="28135">MSNSRKLRGVCASPKGKGLLDQARREGKDSEGNRLTYERIAEMALVGERTVRRFFNGENVDKSYATSIIDALSLDYNSVISLEDEKVEEAKSKIAERGSDSSIASELIRDLETILQEHRKNTEIDNQAMDWLKGNRLDLAEEAASAALKECSNQNLFDGDREYAKIISELSKDIIEYLRICHICLQEGTIRVLEEARQQSLIPLNFDSELYQKALIFIKEQKVIQKFTQEAGKTLVACLDYLIAVVPLL</sequence>
<dbReference type="OrthoDB" id="5136988at2"/>
<comment type="subcellular location">
    <subcellularLocation>
        <location evidence="1">Cellular thylakoid membrane</location>
        <topology evidence="1">Peripheral membrane protein</topology>
        <orientation evidence="1">Cytoplasmic side</orientation>
    </subcellularLocation>
</comment>
<dbReference type="Pfam" id="PF00502">
    <property type="entry name" value="Phycobilisome"/>
    <property type="match status" value="1"/>
</dbReference>
<evidence type="ECO:0000313" key="6">
    <source>
        <dbReference type="EMBL" id="RUS93022.1"/>
    </source>
</evidence>
<keyword evidence="4" id="KW-0089">Bile pigment</keyword>
<dbReference type="GO" id="GO:0015979">
    <property type="term" value="P:photosynthesis"/>
    <property type="evidence" value="ECO:0007669"/>
    <property type="project" value="InterPro"/>
</dbReference>
<evidence type="ECO:0000256" key="4">
    <source>
        <dbReference type="ARBA" id="ARBA00023307"/>
    </source>
</evidence>
<dbReference type="InterPro" id="IPR012128">
    <property type="entry name" value="Phycobilisome_asu/bsu"/>
</dbReference>
<keyword evidence="3" id="KW-0157">Chromophore</keyword>
<dbReference type="EMBL" id="RSCL01000065">
    <property type="protein sequence ID" value="RUS93022.1"/>
    <property type="molecule type" value="Genomic_DNA"/>
</dbReference>
<comment type="similarity">
    <text evidence="2">Belongs to the phycobiliprotein family.</text>
</comment>
<dbReference type="AlphaFoldDB" id="A0A3S1A428"/>
<evidence type="ECO:0000256" key="1">
    <source>
        <dbReference type="ARBA" id="ARBA00004445"/>
    </source>
</evidence>
<feature type="compositionally biased region" description="Basic and acidic residues" evidence="5">
    <location>
        <begin position="22"/>
        <end position="31"/>
    </location>
</feature>
<dbReference type="GO" id="GO:0030089">
    <property type="term" value="C:phycobilisome"/>
    <property type="evidence" value="ECO:0007669"/>
    <property type="project" value="InterPro"/>
</dbReference>
<evidence type="ECO:0000313" key="7">
    <source>
        <dbReference type="Proteomes" id="UP000271624"/>
    </source>
</evidence>
<gene>
    <name evidence="6" type="ORF">DSM106972_097700</name>
</gene>
<dbReference type="InterPro" id="IPR038719">
    <property type="entry name" value="Phycobilisome_asu/bsu_sf"/>
</dbReference>
<dbReference type="Gene3D" id="1.10.490.20">
    <property type="entry name" value="Phycocyanins"/>
    <property type="match status" value="1"/>
</dbReference>
<dbReference type="RefSeq" id="WP_127087664.1">
    <property type="nucleotide sequence ID" value="NZ_RSCL01000065.1"/>
</dbReference>
<proteinExistence type="inferred from homology"/>
<protein>
    <submittedName>
        <fullName evidence="6">Uncharacterized protein</fullName>
    </submittedName>
</protein>
<evidence type="ECO:0000256" key="3">
    <source>
        <dbReference type="ARBA" id="ARBA00022991"/>
    </source>
</evidence>
<reference evidence="6" key="1">
    <citation type="submission" date="2018-12" db="EMBL/GenBank/DDBJ databases">
        <authorList>
            <person name="Will S."/>
            <person name="Neumann-Schaal M."/>
            <person name="Henke P."/>
        </authorList>
    </citation>
    <scope>NUCLEOTIDE SEQUENCE</scope>
    <source>
        <strain evidence="6">PCC 7102</strain>
    </source>
</reference>
<evidence type="ECO:0000256" key="2">
    <source>
        <dbReference type="ARBA" id="ARBA00008182"/>
    </source>
</evidence>
<keyword evidence="7" id="KW-1185">Reference proteome</keyword>
<feature type="region of interest" description="Disordered" evidence="5">
    <location>
        <begin position="1"/>
        <end position="31"/>
    </location>
</feature>
<evidence type="ECO:0000256" key="5">
    <source>
        <dbReference type="SAM" id="MobiDB-lite"/>
    </source>
</evidence>